<dbReference type="InterPro" id="IPR050904">
    <property type="entry name" value="Adhesion/Biosynth-related"/>
</dbReference>
<dbReference type="InterPro" id="IPR036378">
    <property type="entry name" value="FAS1_dom_sf"/>
</dbReference>
<accession>A0AAD5PCI8</accession>
<feature type="chain" id="PRO_5042027901" evidence="2">
    <location>
        <begin position="19"/>
        <end position="482"/>
    </location>
</feature>
<keyword evidence="2" id="KW-0732">Signal</keyword>
<dbReference type="InterPro" id="IPR000782">
    <property type="entry name" value="FAS1_domain"/>
</dbReference>
<dbReference type="PANTHER" id="PTHR10900">
    <property type="entry name" value="PERIOSTIN-RELATED"/>
    <property type="match status" value="1"/>
</dbReference>
<reference evidence="4" key="1">
    <citation type="journal article" date="2022" name="IScience">
        <title>Evolution of zygomycete secretomes and the origins of terrestrial fungal ecologies.</title>
        <authorList>
            <person name="Chang Y."/>
            <person name="Wang Y."/>
            <person name="Mondo S."/>
            <person name="Ahrendt S."/>
            <person name="Andreopoulos W."/>
            <person name="Barry K."/>
            <person name="Beard J."/>
            <person name="Benny G.L."/>
            <person name="Blankenship S."/>
            <person name="Bonito G."/>
            <person name="Cuomo C."/>
            <person name="Desiro A."/>
            <person name="Gervers K.A."/>
            <person name="Hundley H."/>
            <person name="Kuo A."/>
            <person name="LaButti K."/>
            <person name="Lang B.F."/>
            <person name="Lipzen A."/>
            <person name="O'Donnell K."/>
            <person name="Pangilinan J."/>
            <person name="Reynolds N."/>
            <person name="Sandor L."/>
            <person name="Smith M.E."/>
            <person name="Tsang A."/>
            <person name="Grigoriev I.V."/>
            <person name="Stajich J.E."/>
            <person name="Spatafora J.W."/>
        </authorList>
    </citation>
    <scope>NUCLEOTIDE SEQUENCE</scope>
    <source>
        <strain evidence="4">RSA 2281</strain>
    </source>
</reference>
<keyword evidence="5" id="KW-1185">Reference proteome</keyword>
<dbReference type="PROSITE" id="PS50213">
    <property type="entry name" value="FAS1"/>
    <property type="match status" value="2"/>
</dbReference>
<feature type="signal peptide" evidence="2">
    <location>
        <begin position="1"/>
        <end position="18"/>
    </location>
</feature>
<evidence type="ECO:0000256" key="1">
    <source>
        <dbReference type="SAM" id="MobiDB-lite"/>
    </source>
</evidence>
<comment type="caution">
    <text evidence="4">The sequence shown here is derived from an EMBL/GenBank/DDBJ whole genome shotgun (WGS) entry which is preliminary data.</text>
</comment>
<evidence type="ECO:0000259" key="3">
    <source>
        <dbReference type="PROSITE" id="PS50213"/>
    </source>
</evidence>
<dbReference type="Gene3D" id="2.30.180.10">
    <property type="entry name" value="FAS1 domain"/>
    <property type="match status" value="2"/>
</dbReference>
<reference evidence="4" key="2">
    <citation type="submission" date="2023-02" db="EMBL/GenBank/DDBJ databases">
        <authorList>
            <consortium name="DOE Joint Genome Institute"/>
            <person name="Mondo S.J."/>
            <person name="Chang Y."/>
            <person name="Wang Y."/>
            <person name="Ahrendt S."/>
            <person name="Andreopoulos W."/>
            <person name="Barry K."/>
            <person name="Beard J."/>
            <person name="Benny G.L."/>
            <person name="Blankenship S."/>
            <person name="Bonito G."/>
            <person name="Cuomo C."/>
            <person name="Desiro A."/>
            <person name="Gervers K.A."/>
            <person name="Hundley H."/>
            <person name="Kuo A."/>
            <person name="LaButti K."/>
            <person name="Lang B.F."/>
            <person name="Lipzen A."/>
            <person name="O'Donnell K."/>
            <person name="Pangilinan J."/>
            <person name="Reynolds N."/>
            <person name="Sandor L."/>
            <person name="Smith M.W."/>
            <person name="Tsang A."/>
            <person name="Grigoriev I.V."/>
            <person name="Stajich J.E."/>
            <person name="Spatafora J.W."/>
        </authorList>
    </citation>
    <scope>NUCLEOTIDE SEQUENCE</scope>
    <source>
        <strain evidence="4">RSA 2281</strain>
    </source>
</reference>
<name>A0AAD5PCI8_9FUNG</name>
<feature type="compositionally biased region" description="Low complexity" evidence="1">
    <location>
        <begin position="127"/>
        <end position="157"/>
    </location>
</feature>
<dbReference type="AlphaFoldDB" id="A0AAD5PCI8"/>
<sequence length="482" mass="51711">MWVGKLLIISALAASASAQLTNTTLLGILNTTQLSPANKFMEVLTSDSSFKPILDLLSSPGKHTVFIPTDQALKDLSNQSTSNGDFSDNVGPNNNTANGGSQTEQKPPEEGGSGSEPPPPGTEDQPEQQQTEAQEQSQEEGSGVQVPEDQQPEQQQQNAAIRALYAMIPRELKILQSDPNGGTGNMTTGGNFTNVTATTVPFKQGPYANLTAQNLLQYHVVNGSYLVKDLNDSSVLNTLLNNRTLDKNGVGLPIVINQLNITTNDNGDDQEQQQQQDIQMLAEQQDNSTTPAPASVPKRYVVGNGVDFANITIYDIEASNGVLHFIDRVLIPPGKPTDVIQNVSEAHTLAQMVEKNESAAGQINNAHNITVLVPSDEALSQANLGSSIQILAALNNLDAQPNNVQQLVKNHIFQGVYYINNMTVIANRTTGGHSIKNMNNASLPLTYVNATSVRVNNTATVIDPNILMDNGVMHVIDHVLGQ</sequence>
<dbReference type="PANTHER" id="PTHR10900:SF77">
    <property type="entry name" value="FI19380P1"/>
    <property type="match status" value="1"/>
</dbReference>
<feature type="domain" description="FAS1" evidence="3">
    <location>
        <begin position="333"/>
        <end position="480"/>
    </location>
</feature>
<protein>
    <submittedName>
        <fullName evidence="4">FAS1 domain-containing protein</fullName>
    </submittedName>
</protein>
<proteinExistence type="predicted"/>
<feature type="region of interest" description="Disordered" evidence="1">
    <location>
        <begin position="76"/>
        <end position="157"/>
    </location>
</feature>
<dbReference type="SUPFAM" id="SSF82153">
    <property type="entry name" value="FAS1 domain"/>
    <property type="match status" value="2"/>
</dbReference>
<evidence type="ECO:0000313" key="5">
    <source>
        <dbReference type="Proteomes" id="UP001209540"/>
    </source>
</evidence>
<gene>
    <name evidence="4" type="ORF">BDA99DRAFT_561544</name>
</gene>
<feature type="compositionally biased region" description="Polar residues" evidence="1">
    <location>
        <begin position="76"/>
        <end position="105"/>
    </location>
</feature>
<dbReference type="Pfam" id="PF02469">
    <property type="entry name" value="Fasciclin"/>
    <property type="match status" value="2"/>
</dbReference>
<dbReference type="SMART" id="SM00554">
    <property type="entry name" value="FAS1"/>
    <property type="match status" value="2"/>
</dbReference>
<feature type="domain" description="FAS1" evidence="3">
    <location>
        <begin position="21"/>
        <end position="330"/>
    </location>
</feature>
<evidence type="ECO:0000313" key="4">
    <source>
        <dbReference type="EMBL" id="KAI9258115.1"/>
    </source>
</evidence>
<evidence type="ECO:0000256" key="2">
    <source>
        <dbReference type="SAM" id="SignalP"/>
    </source>
</evidence>
<organism evidence="4 5">
    <name type="scientific">Phascolomyces articulosus</name>
    <dbReference type="NCBI Taxonomy" id="60185"/>
    <lineage>
        <taxon>Eukaryota</taxon>
        <taxon>Fungi</taxon>
        <taxon>Fungi incertae sedis</taxon>
        <taxon>Mucoromycota</taxon>
        <taxon>Mucoromycotina</taxon>
        <taxon>Mucoromycetes</taxon>
        <taxon>Mucorales</taxon>
        <taxon>Lichtheimiaceae</taxon>
        <taxon>Phascolomyces</taxon>
    </lineage>
</organism>
<dbReference type="Proteomes" id="UP001209540">
    <property type="component" value="Unassembled WGS sequence"/>
</dbReference>
<dbReference type="EMBL" id="JAIXMP010000019">
    <property type="protein sequence ID" value="KAI9258115.1"/>
    <property type="molecule type" value="Genomic_DNA"/>
</dbReference>